<protein>
    <submittedName>
        <fullName evidence="3">Spermidine synthase</fullName>
    </submittedName>
</protein>
<keyword evidence="1" id="KW-0620">Polyamine biosynthesis</keyword>
<proteinExistence type="predicted"/>
<sequence>MPGRSQPRNAGPSELDQPTISESDGVRYLHFNTDWIQGAMRLDDPAELVLEYTAQMMAWLLFLDPPREEAIGLLGLGAGSLARFCLKRTRSPVVAVEWNPQVTGACHMFFRLPGTARLLVEHQDAGVWVADPVNAGRCPVLMVDLYDAQARGPVRDSVKFYRDCRRVLGETGILSVNLFGDHASFPRNIENLEAAFNGRLALLPEIDAGNRIVLAFSGPPIAIPAADLLARAEVVESTYGLPARRWARSLVGDARDGVIRY</sequence>
<dbReference type="GO" id="GO:0006596">
    <property type="term" value="P:polyamine biosynthetic process"/>
    <property type="evidence" value="ECO:0007669"/>
    <property type="project" value="UniProtKB-KW"/>
</dbReference>
<evidence type="ECO:0000256" key="2">
    <source>
        <dbReference type="SAM" id="MobiDB-lite"/>
    </source>
</evidence>
<dbReference type="RefSeq" id="WP_129149033.1">
    <property type="nucleotide sequence ID" value="NZ_JBHSDO010000006.1"/>
</dbReference>
<dbReference type="AlphaFoldDB" id="A0A4Q1HR20"/>
<dbReference type="PANTHER" id="PTHR43317:SF11">
    <property type="entry name" value="POLYAMINE AMINOPROPYLTRANSFERASE 2"/>
    <property type="match status" value="1"/>
</dbReference>
<feature type="region of interest" description="Disordered" evidence="2">
    <location>
        <begin position="1"/>
        <end position="20"/>
    </location>
</feature>
<dbReference type="PANTHER" id="PTHR43317">
    <property type="entry name" value="THERMOSPERMINE SYNTHASE ACAULIS5"/>
    <property type="match status" value="1"/>
</dbReference>
<reference evidence="3 4" key="1">
    <citation type="journal article" date="2017" name="Int. J. Syst. Evol. Microbiol.">
        <title>Achromobacter aloeverae sp. nov., isolated from the root of Aloe vera (L.) Burm.f.</title>
        <authorList>
            <person name="Kuncharoen N."/>
            <person name="Muramatsu Y."/>
            <person name="Shibata C."/>
            <person name="Kamakura Y."/>
            <person name="Nakagawa Y."/>
            <person name="Tanasupawat S."/>
        </authorList>
    </citation>
    <scope>NUCLEOTIDE SEQUENCE [LARGE SCALE GENOMIC DNA]</scope>
    <source>
        <strain evidence="3 4">AVA-1</strain>
    </source>
</reference>
<keyword evidence="4" id="KW-1185">Reference proteome</keyword>
<dbReference type="EMBL" id="PYAL01000001">
    <property type="protein sequence ID" value="RXN93508.1"/>
    <property type="molecule type" value="Genomic_DNA"/>
</dbReference>
<dbReference type="Gene3D" id="3.40.50.150">
    <property type="entry name" value="Vaccinia Virus protein VP39"/>
    <property type="match status" value="1"/>
</dbReference>
<dbReference type="InterPro" id="IPR029063">
    <property type="entry name" value="SAM-dependent_MTases_sf"/>
</dbReference>
<dbReference type="Proteomes" id="UP000290849">
    <property type="component" value="Unassembled WGS sequence"/>
</dbReference>
<comment type="caution">
    <text evidence="3">The sequence shown here is derived from an EMBL/GenBank/DDBJ whole genome shotgun (WGS) entry which is preliminary data.</text>
</comment>
<evidence type="ECO:0000256" key="1">
    <source>
        <dbReference type="ARBA" id="ARBA00023115"/>
    </source>
</evidence>
<name>A0A4Q1HR20_9BURK</name>
<accession>A0A4Q1HR20</accession>
<organism evidence="3 4">
    <name type="scientific">Achromobacter aloeverae</name>
    <dbReference type="NCBI Taxonomy" id="1750518"/>
    <lineage>
        <taxon>Bacteria</taxon>
        <taxon>Pseudomonadati</taxon>
        <taxon>Pseudomonadota</taxon>
        <taxon>Betaproteobacteria</taxon>
        <taxon>Burkholderiales</taxon>
        <taxon>Alcaligenaceae</taxon>
        <taxon>Achromobacter</taxon>
    </lineage>
</organism>
<dbReference type="OrthoDB" id="117774at2"/>
<evidence type="ECO:0000313" key="4">
    <source>
        <dbReference type="Proteomes" id="UP000290849"/>
    </source>
</evidence>
<dbReference type="SUPFAM" id="SSF53335">
    <property type="entry name" value="S-adenosyl-L-methionine-dependent methyltransferases"/>
    <property type="match status" value="1"/>
</dbReference>
<evidence type="ECO:0000313" key="3">
    <source>
        <dbReference type="EMBL" id="RXN93508.1"/>
    </source>
</evidence>
<gene>
    <name evidence="3" type="ORF">C7R54_04995</name>
</gene>